<evidence type="ECO:0000256" key="6">
    <source>
        <dbReference type="ARBA" id="ARBA00022840"/>
    </source>
</evidence>
<feature type="region of interest" description="Disordered" evidence="9">
    <location>
        <begin position="452"/>
        <end position="486"/>
    </location>
</feature>
<organism evidence="12 13">
    <name type="scientific">Petropleomorpha daqingensis</name>
    <dbReference type="NCBI Taxonomy" id="2026353"/>
    <lineage>
        <taxon>Bacteria</taxon>
        <taxon>Bacillati</taxon>
        <taxon>Actinomycetota</taxon>
        <taxon>Actinomycetes</taxon>
        <taxon>Geodermatophilales</taxon>
        <taxon>Geodermatophilaceae</taxon>
        <taxon>Petropleomorpha</taxon>
    </lineage>
</organism>
<dbReference type="GO" id="GO:0005524">
    <property type="term" value="F:ATP binding"/>
    <property type="evidence" value="ECO:0007669"/>
    <property type="project" value="UniProtKB-KW"/>
</dbReference>
<dbReference type="GO" id="GO:0005886">
    <property type="term" value="C:plasma membrane"/>
    <property type="evidence" value="ECO:0007669"/>
    <property type="project" value="UniProtKB-SubCell"/>
</dbReference>
<gene>
    <name evidence="12" type="ORF">GGQ55_002156</name>
</gene>
<evidence type="ECO:0000256" key="9">
    <source>
        <dbReference type="SAM" id="MobiDB-lite"/>
    </source>
</evidence>
<keyword evidence="7" id="KW-1133">Transmembrane helix</keyword>
<keyword evidence="12" id="KW-0829">Tyrosine-protein kinase</keyword>
<dbReference type="PANTHER" id="PTHR32309">
    <property type="entry name" value="TYROSINE-PROTEIN KINASE"/>
    <property type="match status" value="1"/>
</dbReference>
<keyword evidence="5" id="KW-0547">Nucleotide-binding</keyword>
<dbReference type="InterPro" id="IPR050445">
    <property type="entry name" value="Bact_polysacc_biosynth/exp"/>
</dbReference>
<comment type="caution">
    <text evidence="12">The sequence shown here is derived from an EMBL/GenBank/DDBJ whole genome shotgun (WGS) entry which is preliminary data.</text>
</comment>
<dbReference type="InterPro" id="IPR005702">
    <property type="entry name" value="Wzc-like_C"/>
</dbReference>
<evidence type="ECO:0000313" key="13">
    <source>
        <dbReference type="Proteomes" id="UP000541969"/>
    </source>
</evidence>
<comment type="similarity">
    <text evidence="2">Belongs to the CpsC/CapA family.</text>
</comment>
<dbReference type="EMBL" id="JACBZT010000001">
    <property type="protein sequence ID" value="NYJ05878.1"/>
    <property type="molecule type" value="Genomic_DNA"/>
</dbReference>
<dbReference type="InterPro" id="IPR027417">
    <property type="entry name" value="P-loop_NTPase"/>
</dbReference>
<dbReference type="EC" id="2.7.10.2" evidence="12"/>
<dbReference type="RefSeq" id="WP_179716599.1">
    <property type="nucleotide sequence ID" value="NZ_JACBZT010000001.1"/>
</dbReference>
<name>A0A853CHY1_9ACTN</name>
<feature type="domain" description="Polysaccharide chain length determinant N-terminal" evidence="11">
    <location>
        <begin position="9"/>
        <end position="89"/>
    </location>
</feature>
<dbReference type="Pfam" id="PF01656">
    <property type="entry name" value="CbiA"/>
    <property type="match status" value="1"/>
</dbReference>
<reference evidence="12 13" key="1">
    <citation type="submission" date="2020-07" db="EMBL/GenBank/DDBJ databases">
        <title>Sequencing the genomes of 1000 actinobacteria strains.</title>
        <authorList>
            <person name="Klenk H.-P."/>
        </authorList>
    </citation>
    <scope>NUCLEOTIDE SEQUENCE [LARGE SCALE GENOMIC DNA]</scope>
    <source>
        <strain evidence="12 13">DSM 104001</strain>
    </source>
</reference>
<accession>A0A853CHY1</accession>
<dbReference type="AlphaFoldDB" id="A0A853CHY1"/>
<dbReference type="NCBIfam" id="TIGR01007">
    <property type="entry name" value="eps_fam"/>
    <property type="match status" value="1"/>
</dbReference>
<evidence type="ECO:0000256" key="5">
    <source>
        <dbReference type="ARBA" id="ARBA00022741"/>
    </source>
</evidence>
<keyword evidence="13" id="KW-1185">Reference proteome</keyword>
<feature type="domain" description="CobQ/CobB/MinD/ParA nucleotide binding" evidence="10">
    <location>
        <begin position="271"/>
        <end position="435"/>
    </location>
</feature>
<protein>
    <submittedName>
        <fullName evidence="12">Non-specific protein-tyrosine kinase</fullName>
        <ecNumber evidence="12">2.7.10.2</ecNumber>
    </submittedName>
</protein>
<keyword evidence="12" id="KW-0418">Kinase</keyword>
<evidence type="ECO:0000256" key="2">
    <source>
        <dbReference type="ARBA" id="ARBA00006683"/>
    </source>
</evidence>
<evidence type="ECO:0000259" key="10">
    <source>
        <dbReference type="Pfam" id="PF01656"/>
    </source>
</evidence>
<evidence type="ECO:0000256" key="4">
    <source>
        <dbReference type="ARBA" id="ARBA00022692"/>
    </source>
</evidence>
<evidence type="ECO:0000256" key="7">
    <source>
        <dbReference type="ARBA" id="ARBA00022989"/>
    </source>
</evidence>
<dbReference type="InterPro" id="IPR002586">
    <property type="entry name" value="CobQ/CobB/MinD/ParA_Nub-bd_dom"/>
</dbReference>
<evidence type="ECO:0000313" key="12">
    <source>
        <dbReference type="EMBL" id="NYJ05878.1"/>
    </source>
</evidence>
<keyword evidence="12" id="KW-0808">Transferase</keyword>
<evidence type="ECO:0000256" key="1">
    <source>
        <dbReference type="ARBA" id="ARBA00004651"/>
    </source>
</evidence>
<evidence type="ECO:0000256" key="8">
    <source>
        <dbReference type="ARBA" id="ARBA00023136"/>
    </source>
</evidence>
<dbReference type="SUPFAM" id="SSF52540">
    <property type="entry name" value="P-loop containing nucleoside triphosphate hydrolases"/>
    <property type="match status" value="1"/>
</dbReference>
<comment type="subcellular location">
    <subcellularLocation>
        <location evidence="1">Cell membrane</location>
        <topology evidence="1">Multi-pass membrane protein</topology>
    </subcellularLocation>
</comment>
<keyword evidence="6" id="KW-0067">ATP-binding</keyword>
<dbReference type="PANTHER" id="PTHR32309:SF13">
    <property type="entry name" value="FERRIC ENTEROBACTIN TRANSPORT PROTEIN FEPE"/>
    <property type="match status" value="1"/>
</dbReference>
<proteinExistence type="inferred from homology"/>
<dbReference type="GO" id="GO:0004715">
    <property type="term" value="F:non-membrane spanning protein tyrosine kinase activity"/>
    <property type="evidence" value="ECO:0007669"/>
    <property type="project" value="UniProtKB-EC"/>
</dbReference>
<keyword evidence="4" id="KW-0812">Transmembrane</keyword>
<dbReference type="Pfam" id="PF02706">
    <property type="entry name" value="Wzz"/>
    <property type="match status" value="1"/>
</dbReference>
<evidence type="ECO:0000259" key="11">
    <source>
        <dbReference type="Pfam" id="PF02706"/>
    </source>
</evidence>
<dbReference type="InterPro" id="IPR003856">
    <property type="entry name" value="LPS_length_determ_N"/>
</dbReference>
<dbReference type="Gene3D" id="3.40.50.300">
    <property type="entry name" value="P-loop containing nucleotide triphosphate hydrolases"/>
    <property type="match status" value="1"/>
</dbReference>
<keyword evidence="8" id="KW-0472">Membrane</keyword>
<evidence type="ECO:0000256" key="3">
    <source>
        <dbReference type="ARBA" id="ARBA00022475"/>
    </source>
</evidence>
<dbReference type="CDD" id="cd05387">
    <property type="entry name" value="BY-kinase"/>
    <property type="match status" value="1"/>
</dbReference>
<dbReference type="Proteomes" id="UP000541969">
    <property type="component" value="Unassembled WGS sequence"/>
</dbReference>
<sequence length="486" mass="50407">MDARRYLRLARRAWALLLVGVVLGGGAAFGVSAALPERYTATTQLFVSTTGADDLSTAVQGNYYAQGKVASYAQLATSKELASAVIDDLGLDATAQQVMSRLSATVVTDTTILDITVTDDTAQGAYSIARSVDTQFADLVDDLETPRGTTTSPIKITVIATPELPTAPSSPNLRANVALGAVLGLVLAVLVAVVRDRLDTTVKDDDTASALTGAPVIGHVPVAAHLSEGQPPAPHTSSPAAEAIRHVRTNLAFLDVDRPPRTILLTSSVPGEGKTTLAGHLAVALAESGNRVALVEGDLRRPRLTRYLGLVSGVGVTSVLTGAAELDEVLQPVRDGALEVLGAGPLPPNPSELLASEAFATLLAELAGTHDVVLIDAPPLLPVADAGALAGLVDGVLLCARWGKVDAEDLQRSAASLDRLGARLLGVVMTQVPHRAAPVAYGYGVQPASTRRRWARRRAPQGPAIAVPPVRPRTAQSTPLAESRGH</sequence>
<keyword evidence="3" id="KW-1003">Cell membrane</keyword>